<evidence type="ECO:0000256" key="6">
    <source>
        <dbReference type="ARBA" id="ARBA00023136"/>
    </source>
</evidence>
<dbReference type="EMBL" id="AP023366">
    <property type="protein sequence ID" value="BCJ86790.1"/>
    <property type="molecule type" value="Genomic_DNA"/>
</dbReference>
<comment type="subcellular location">
    <subcellularLocation>
        <location evidence="1">Cell membrane</location>
        <topology evidence="1">Multi-pass membrane protein</topology>
    </subcellularLocation>
</comment>
<dbReference type="PANTHER" id="PTHR32322:SF18">
    <property type="entry name" value="S-ADENOSYLMETHIONINE_S-ADENOSYLHOMOCYSTEINE TRANSPORTER"/>
    <property type="match status" value="1"/>
</dbReference>
<dbReference type="SUPFAM" id="SSF103481">
    <property type="entry name" value="Multidrug resistance efflux transporter EmrE"/>
    <property type="match status" value="2"/>
</dbReference>
<feature type="transmembrane region" description="Helical" evidence="7">
    <location>
        <begin position="198"/>
        <end position="219"/>
    </location>
</feature>
<keyword evidence="6 7" id="KW-0472">Membrane</keyword>
<dbReference type="InterPro" id="IPR037185">
    <property type="entry name" value="EmrE-like"/>
</dbReference>
<keyword evidence="10" id="KW-1185">Reference proteome</keyword>
<evidence type="ECO:0000256" key="1">
    <source>
        <dbReference type="ARBA" id="ARBA00004651"/>
    </source>
</evidence>
<feature type="transmembrane region" description="Helical" evidence="7">
    <location>
        <begin position="48"/>
        <end position="69"/>
    </location>
</feature>
<sequence length="322" mass="35056">MIGIIYKETGEREQVSKSKAFLLLVLANLFWAGNYVFGKYVIAQMTPLWMTFSRWLLALIVLLPIACLIEKPDWKQVGRAWLPLLGMALLGVIGYNILLYSSLFYTSSTNAALVNSLNPALIVLFSVLLLREKIKAVQVGGFVLSLFGVIVILTQGHVLQIFHTEFNKGDLLMLAAILVWTFYSILGRRLSSIPPVTATAVSAVFAVILMLPVALYQGIDLAKIGPLAVIGMLYIVLFPSIGSFVFWNMAVREVGPSRSGIFLNLIAVFTALISVILGEKLTAPQSIGGLLVIAGVCLTSGITDRKKSLPIDEQLQGKQSGV</sequence>
<evidence type="ECO:0000256" key="2">
    <source>
        <dbReference type="ARBA" id="ARBA00007362"/>
    </source>
</evidence>
<feature type="transmembrane region" description="Helical" evidence="7">
    <location>
        <begin position="283"/>
        <end position="302"/>
    </location>
</feature>
<keyword evidence="4 7" id="KW-0812">Transmembrane</keyword>
<dbReference type="GO" id="GO:0005886">
    <property type="term" value="C:plasma membrane"/>
    <property type="evidence" value="ECO:0007669"/>
    <property type="project" value="UniProtKB-SubCell"/>
</dbReference>
<name>A0A7I8DE52_9BACL</name>
<evidence type="ECO:0000256" key="3">
    <source>
        <dbReference type="ARBA" id="ARBA00022475"/>
    </source>
</evidence>
<feature type="transmembrane region" description="Helical" evidence="7">
    <location>
        <begin position="111"/>
        <end position="130"/>
    </location>
</feature>
<dbReference type="Pfam" id="PF00892">
    <property type="entry name" value="EamA"/>
    <property type="match status" value="2"/>
</dbReference>
<dbReference type="AlphaFoldDB" id="A0A7I8DE52"/>
<feature type="transmembrane region" description="Helical" evidence="7">
    <location>
        <begin position="81"/>
        <end position="105"/>
    </location>
</feature>
<evidence type="ECO:0000256" key="5">
    <source>
        <dbReference type="ARBA" id="ARBA00022989"/>
    </source>
</evidence>
<evidence type="ECO:0000313" key="9">
    <source>
        <dbReference type="EMBL" id="BCJ86790.1"/>
    </source>
</evidence>
<evidence type="ECO:0000313" key="10">
    <source>
        <dbReference type="Proteomes" id="UP000593802"/>
    </source>
</evidence>
<evidence type="ECO:0000256" key="4">
    <source>
        <dbReference type="ARBA" id="ARBA00022692"/>
    </source>
</evidence>
<protein>
    <submittedName>
        <fullName evidence="9">Membrane protein</fullName>
    </submittedName>
</protein>
<feature type="domain" description="EamA" evidence="8">
    <location>
        <begin position="168"/>
        <end position="300"/>
    </location>
</feature>
<accession>A0A7I8DE52</accession>
<dbReference type="KEGG" id="eff:skT53_17750"/>
<evidence type="ECO:0000259" key="8">
    <source>
        <dbReference type="Pfam" id="PF00892"/>
    </source>
</evidence>
<dbReference type="InterPro" id="IPR000620">
    <property type="entry name" value="EamA_dom"/>
</dbReference>
<feature type="domain" description="EamA" evidence="8">
    <location>
        <begin position="20"/>
        <end position="153"/>
    </location>
</feature>
<feature type="transmembrane region" description="Helical" evidence="7">
    <location>
        <begin position="142"/>
        <end position="163"/>
    </location>
</feature>
<keyword evidence="3" id="KW-1003">Cell membrane</keyword>
<dbReference type="PANTHER" id="PTHR32322">
    <property type="entry name" value="INNER MEMBRANE TRANSPORTER"/>
    <property type="match status" value="1"/>
</dbReference>
<dbReference type="Proteomes" id="UP000593802">
    <property type="component" value="Chromosome"/>
</dbReference>
<reference evidence="9 10" key="1">
    <citation type="submission" date="2020-08" db="EMBL/GenBank/DDBJ databases">
        <title>Complete Genome Sequence of Effusibacillus dendaii Strain skT53, Isolated from Farmland soil.</title>
        <authorList>
            <person name="Konishi T."/>
            <person name="Kawasaki H."/>
        </authorList>
    </citation>
    <scope>NUCLEOTIDE SEQUENCE [LARGE SCALE GENOMIC DNA]</scope>
    <source>
        <strain evidence="10">skT53</strain>
    </source>
</reference>
<evidence type="ECO:0000256" key="7">
    <source>
        <dbReference type="SAM" id="Phobius"/>
    </source>
</evidence>
<keyword evidence="5 7" id="KW-1133">Transmembrane helix</keyword>
<feature type="transmembrane region" description="Helical" evidence="7">
    <location>
        <begin position="21"/>
        <end position="42"/>
    </location>
</feature>
<organism evidence="9 10">
    <name type="scientific">Effusibacillus dendaii</name>
    <dbReference type="NCBI Taxonomy" id="2743772"/>
    <lineage>
        <taxon>Bacteria</taxon>
        <taxon>Bacillati</taxon>
        <taxon>Bacillota</taxon>
        <taxon>Bacilli</taxon>
        <taxon>Bacillales</taxon>
        <taxon>Alicyclobacillaceae</taxon>
        <taxon>Effusibacillus</taxon>
    </lineage>
</organism>
<feature type="transmembrane region" description="Helical" evidence="7">
    <location>
        <begin position="259"/>
        <end position="277"/>
    </location>
</feature>
<feature type="transmembrane region" description="Helical" evidence="7">
    <location>
        <begin position="169"/>
        <end position="186"/>
    </location>
</feature>
<proteinExistence type="inferred from homology"/>
<gene>
    <name evidence="9" type="ORF">skT53_17750</name>
</gene>
<comment type="similarity">
    <text evidence="2">Belongs to the EamA transporter family.</text>
</comment>
<feature type="transmembrane region" description="Helical" evidence="7">
    <location>
        <begin position="225"/>
        <end position="247"/>
    </location>
</feature>
<dbReference type="InterPro" id="IPR050638">
    <property type="entry name" value="AA-Vitamin_Transporters"/>
</dbReference>